<proteinExistence type="predicted"/>
<feature type="non-terminal residue" evidence="2">
    <location>
        <position position="1"/>
    </location>
</feature>
<organism evidence="2 3">
    <name type="scientific">Rhizopus azygosporus</name>
    <name type="common">Rhizopus microsporus var. azygosporus</name>
    <dbReference type="NCBI Taxonomy" id="86630"/>
    <lineage>
        <taxon>Eukaryota</taxon>
        <taxon>Fungi</taxon>
        <taxon>Fungi incertae sedis</taxon>
        <taxon>Mucoromycota</taxon>
        <taxon>Mucoromycotina</taxon>
        <taxon>Mucoromycetes</taxon>
        <taxon>Mucorales</taxon>
        <taxon>Mucorineae</taxon>
        <taxon>Rhizopodaceae</taxon>
        <taxon>Rhizopus</taxon>
    </lineage>
</organism>
<reference evidence="2 3" key="1">
    <citation type="journal article" date="2018" name="G3 (Bethesda)">
        <title>Phylogenetic and Phylogenomic Definition of Rhizopus Species.</title>
        <authorList>
            <person name="Gryganskyi A.P."/>
            <person name="Golan J."/>
            <person name="Dolatabadi S."/>
            <person name="Mondo S."/>
            <person name="Robb S."/>
            <person name="Idnurm A."/>
            <person name="Muszewska A."/>
            <person name="Steczkiewicz K."/>
            <person name="Masonjones S."/>
            <person name="Liao H.L."/>
            <person name="Gajdeczka M.T."/>
            <person name="Anike F."/>
            <person name="Vuek A."/>
            <person name="Anishchenko I.M."/>
            <person name="Voigt K."/>
            <person name="de Hoog G.S."/>
            <person name="Smith M.E."/>
            <person name="Heitman J."/>
            <person name="Vilgalys R."/>
            <person name="Stajich J.E."/>
        </authorList>
    </citation>
    <scope>NUCLEOTIDE SEQUENCE [LARGE SCALE GENOMIC DNA]</scope>
    <source>
        <strain evidence="2 3">CBS 357.93</strain>
    </source>
</reference>
<dbReference type="OrthoDB" id="5514950at2759"/>
<comment type="caution">
    <text evidence="2">The sequence shown here is derived from an EMBL/GenBank/DDBJ whole genome shotgun (WGS) entry which is preliminary data.</text>
</comment>
<evidence type="ECO:0000256" key="1">
    <source>
        <dbReference type="SAM" id="MobiDB-lite"/>
    </source>
</evidence>
<evidence type="ECO:0000313" key="2">
    <source>
        <dbReference type="EMBL" id="RCH99893.1"/>
    </source>
</evidence>
<dbReference type="AlphaFoldDB" id="A0A367KCB7"/>
<feature type="region of interest" description="Disordered" evidence="1">
    <location>
        <begin position="272"/>
        <end position="297"/>
    </location>
</feature>
<name>A0A367KCB7_RHIAZ</name>
<evidence type="ECO:0000313" key="3">
    <source>
        <dbReference type="Proteomes" id="UP000252139"/>
    </source>
</evidence>
<keyword evidence="3" id="KW-1185">Reference proteome</keyword>
<accession>A0A367KCB7</accession>
<dbReference type="Proteomes" id="UP000252139">
    <property type="component" value="Unassembled WGS sequence"/>
</dbReference>
<dbReference type="STRING" id="86630.A0A367KCB7"/>
<dbReference type="EMBL" id="PJQL01000093">
    <property type="protein sequence ID" value="RCH99893.1"/>
    <property type="molecule type" value="Genomic_DNA"/>
</dbReference>
<protein>
    <submittedName>
        <fullName evidence="2">Uncharacterized protein</fullName>
    </submittedName>
</protein>
<gene>
    <name evidence="2" type="ORF">CU097_015574</name>
</gene>
<sequence>PSFAYLDVHFSPQGKIVTDLLIRKNTASAISAMRATLLSIGVPSSSFSRLIASCLYATFIRPKFEYGLCICTFLVKQLALLEKAQDHCLCMAFGGHRASSISVFKHLVNLSSMTERSNILVFKFILRVHFLPEDTLLSLLLRFVQDAPAYVFYPTCRAVGLLLYNDYIPTVTSILTKAGIAQLSVFNPRDEASLCDPKHAQLPPDGRTAMITSIHTIYTLRALKRIRSEVRPAVLRAFIECNWLPATQYADYTNELAANNNSQPSALVNTEMSDIPTAPPSTLALPSPTGDGQPVEGQLCVL</sequence>